<dbReference type="STRING" id="568899.SAMN05192534_10216"/>
<feature type="transmembrane region" description="Helical" evidence="7">
    <location>
        <begin position="107"/>
        <end position="131"/>
    </location>
</feature>
<dbReference type="Pfam" id="PF02417">
    <property type="entry name" value="Chromate_transp"/>
    <property type="match status" value="1"/>
</dbReference>
<gene>
    <name evidence="8" type="ORF">SAMN05192534_10216</name>
</gene>
<dbReference type="PANTHER" id="PTHR43663">
    <property type="entry name" value="CHROMATE TRANSPORT PROTEIN-RELATED"/>
    <property type="match status" value="1"/>
</dbReference>
<sequence length="195" mass="20912">MQTFVQISIGFARAGVLGYGGGPSVIPLIEHEAVKNYQWMSSDEFGETLALANTLPGPIATKMAAYVGYKVKGSMGAVVAILAHILPSLAAMIGLLSFLYSFRDSPFISGMVQGVTPVIAIMLLMMALGFLKKASNGLGMKWMALMLIIGIILLEILLIHPGIVIALFLSAAFIYATYKVKNNVNNTQKEKDVQS</sequence>
<dbReference type="RefSeq" id="WP_091271190.1">
    <property type="nucleotide sequence ID" value="NZ_FNDK01000002.1"/>
</dbReference>
<proteinExistence type="inferred from homology"/>
<protein>
    <submittedName>
        <fullName evidence="8">Chromate transporter</fullName>
    </submittedName>
</protein>
<evidence type="ECO:0000313" key="9">
    <source>
        <dbReference type="Proteomes" id="UP000199163"/>
    </source>
</evidence>
<dbReference type="Proteomes" id="UP000199163">
    <property type="component" value="Unassembled WGS sequence"/>
</dbReference>
<dbReference type="InterPro" id="IPR052518">
    <property type="entry name" value="CHR_Transporter"/>
</dbReference>
<dbReference type="GO" id="GO:0015109">
    <property type="term" value="F:chromate transmembrane transporter activity"/>
    <property type="evidence" value="ECO:0007669"/>
    <property type="project" value="InterPro"/>
</dbReference>
<evidence type="ECO:0000256" key="2">
    <source>
        <dbReference type="ARBA" id="ARBA00005262"/>
    </source>
</evidence>
<keyword evidence="3" id="KW-1003">Cell membrane</keyword>
<dbReference type="EMBL" id="FNDK01000002">
    <property type="protein sequence ID" value="SDH15727.1"/>
    <property type="molecule type" value="Genomic_DNA"/>
</dbReference>
<dbReference type="AlphaFoldDB" id="A0A1G8A4D5"/>
<keyword evidence="6 7" id="KW-0472">Membrane</keyword>
<evidence type="ECO:0000256" key="6">
    <source>
        <dbReference type="ARBA" id="ARBA00023136"/>
    </source>
</evidence>
<feature type="transmembrane region" description="Helical" evidence="7">
    <location>
        <begin position="77"/>
        <end position="101"/>
    </location>
</feature>
<evidence type="ECO:0000256" key="5">
    <source>
        <dbReference type="ARBA" id="ARBA00022989"/>
    </source>
</evidence>
<accession>A0A1G8A4D5</accession>
<dbReference type="OrthoDB" id="9027281at2"/>
<keyword evidence="4 7" id="KW-0812">Transmembrane</keyword>
<comment type="similarity">
    <text evidence="2">Belongs to the chromate ion transporter (CHR) (TC 2.A.51) family.</text>
</comment>
<evidence type="ECO:0000256" key="4">
    <source>
        <dbReference type="ARBA" id="ARBA00022692"/>
    </source>
</evidence>
<comment type="subcellular location">
    <subcellularLocation>
        <location evidence="1">Cell membrane</location>
        <topology evidence="1">Multi-pass membrane protein</topology>
    </subcellularLocation>
</comment>
<keyword evidence="9" id="KW-1185">Reference proteome</keyword>
<dbReference type="PANTHER" id="PTHR43663:SF1">
    <property type="entry name" value="CHROMATE TRANSPORTER"/>
    <property type="match status" value="1"/>
</dbReference>
<evidence type="ECO:0000256" key="1">
    <source>
        <dbReference type="ARBA" id="ARBA00004651"/>
    </source>
</evidence>
<dbReference type="GO" id="GO:0005886">
    <property type="term" value="C:plasma membrane"/>
    <property type="evidence" value="ECO:0007669"/>
    <property type="project" value="UniProtKB-SubCell"/>
</dbReference>
<name>A0A1G8A4D5_9BACI</name>
<evidence type="ECO:0000256" key="7">
    <source>
        <dbReference type="SAM" id="Phobius"/>
    </source>
</evidence>
<evidence type="ECO:0000313" key="8">
    <source>
        <dbReference type="EMBL" id="SDH15727.1"/>
    </source>
</evidence>
<organism evidence="8 9">
    <name type="scientific">Alteribacillus persepolensis</name>
    <dbReference type="NCBI Taxonomy" id="568899"/>
    <lineage>
        <taxon>Bacteria</taxon>
        <taxon>Bacillati</taxon>
        <taxon>Bacillota</taxon>
        <taxon>Bacilli</taxon>
        <taxon>Bacillales</taxon>
        <taxon>Bacillaceae</taxon>
        <taxon>Alteribacillus</taxon>
    </lineage>
</organism>
<keyword evidence="5 7" id="KW-1133">Transmembrane helix</keyword>
<evidence type="ECO:0000256" key="3">
    <source>
        <dbReference type="ARBA" id="ARBA00022475"/>
    </source>
</evidence>
<reference evidence="8 9" key="1">
    <citation type="submission" date="2016-10" db="EMBL/GenBank/DDBJ databases">
        <authorList>
            <person name="de Groot N.N."/>
        </authorList>
    </citation>
    <scope>NUCLEOTIDE SEQUENCE [LARGE SCALE GENOMIC DNA]</scope>
    <source>
        <strain evidence="8 9">DSM 21632</strain>
    </source>
</reference>
<dbReference type="InterPro" id="IPR003370">
    <property type="entry name" value="Chromate_transpt"/>
</dbReference>
<feature type="transmembrane region" description="Helical" evidence="7">
    <location>
        <begin position="143"/>
        <end position="176"/>
    </location>
</feature>